<proteinExistence type="predicted"/>
<dbReference type="InterPro" id="IPR021412">
    <property type="entry name" value="DUF3052"/>
</dbReference>
<dbReference type="OrthoDB" id="5185945at2"/>
<evidence type="ECO:0000313" key="1">
    <source>
        <dbReference type="EMBL" id="ASK64636.1"/>
    </source>
</evidence>
<dbReference type="EMBL" id="CP022316">
    <property type="protein sequence ID" value="ASK64636.1"/>
    <property type="molecule type" value="Genomic_DNA"/>
</dbReference>
<protein>
    <recommendedName>
        <fullName evidence="3">DUF3052 domain-containing protein</fullName>
    </recommendedName>
</protein>
<name>A0A220U9S1_9MICO</name>
<evidence type="ECO:0000313" key="2">
    <source>
        <dbReference type="Proteomes" id="UP000198398"/>
    </source>
</evidence>
<dbReference type="Pfam" id="PF11253">
    <property type="entry name" value="DUF3052"/>
    <property type="match status" value="1"/>
</dbReference>
<reference evidence="2" key="1">
    <citation type="submission" date="2017-07" db="EMBL/GenBank/DDBJ databases">
        <title>Brachybacterium sp. VR2415.</title>
        <authorList>
            <person name="Tak E.J."/>
            <person name="Bae J.-W."/>
        </authorList>
    </citation>
    <scope>NUCLEOTIDE SEQUENCE [LARGE SCALE GENOMIC DNA]</scope>
    <source>
        <strain evidence="2">VR2415</strain>
    </source>
</reference>
<dbReference type="Proteomes" id="UP000198398">
    <property type="component" value="Chromosome"/>
</dbReference>
<gene>
    <name evidence="1" type="ORF">CFK39_00880</name>
</gene>
<dbReference type="AlphaFoldDB" id="A0A220U9S1"/>
<organism evidence="1 2">
    <name type="scientific">Brachybacterium avium</name>
    <dbReference type="NCBI Taxonomy" id="2017485"/>
    <lineage>
        <taxon>Bacteria</taxon>
        <taxon>Bacillati</taxon>
        <taxon>Actinomycetota</taxon>
        <taxon>Actinomycetes</taxon>
        <taxon>Micrococcales</taxon>
        <taxon>Dermabacteraceae</taxon>
        <taxon>Brachybacterium</taxon>
    </lineage>
</organism>
<evidence type="ECO:0008006" key="3">
    <source>
        <dbReference type="Google" id="ProtNLM"/>
    </source>
</evidence>
<dbReference type="KEGG" id="brv:CFK39_00880"/>
<accession>A0A220U9S1</accession>
<keyword evidence="2" id="KW-1185">Reference proteome</keyword>
<dbReference type="RefSeq" id="WP_089063885.1">
    <property type="nucleotide sequence ID" value="NZ_CP022316.1"/>
</dbReference>
<sequence length="139" mass="14864">MSPSADAPSSSSLSEALGFTSGQIVQEIGYDDDVDLDLRDAIEDLIGEELEDEDTQEIVDAVVLWWREGDGDLTDAMVDTLRNIDAGAPVWVLTPKAGRDGHVMPGDIQESAGIAGLRVMSSMNLAADWTGTRLASRTN</sequence>